<proteinExistence type="predicted"/>
<evidence type="ECO:0000313" key="2">
    <source>
        <dbReference type="Proteomes" id="UP000299102"/>
    </source>
</evidence>
<gene>
    <name evidence="1" type="ORF">EVAR_101199_1</name>
</gene>
<dbReference type="EMBL" id="BGZK01002991">
    <property type="protein sequence ID" value="GBP97708.1"/>
    <property type="molecule type" value="Genomic_DNA"/>
</dbReference>
<sequence>MKKCNARLRYDERGPSAGLSPITMIGLPRTALELVHIANVLQVIGLMMEPQGKHRNSIMKQRILAVFGLVEIVLRCTLTMNDFQGLIMQLEGRADEGLLSSDPAHRFRLSCRPAERDAEPGDPGAVVFPEGVQDSQRIRGEKDSAVGSIAAARLVAGRKKARQVRVELAHRGSTNLQRVGTRLRMTEPSRLNIGMAGLRPATSSAWTVGPSRFRPPTERPMNLYCDV</sequence>
<dbReference type="Proteomes" id="UP000299102">
    <property type="component" value="Unassembled WGS sequence"/>
</dbReference>
<comment type="caution">
    <text evidence="1">The sequence shown here is derived from an EMBL/GenBank/DDBJ whole genome shotgun (WGS) entry which is preliminary data.</text>
</comment>
<dbReference type="AlphaFoldDB" id="A0A4C2AC57"/>
<name>A0A4C2AC57_EUMVA</name>
<organism evidence="1 2">
    <name type="scientific">Eumeta variegata</name>
    <name type="common">Bagworm moth</name>
    <name type="synonym">Eumeta japonica</name>
    <dbReference type="NCBI Taxonomy" id="151549"/>
    <lineage>
        <taxon>Eukaryota</taxon>
        <taxon>Metazoa</taxon>
        <taxon>Ecdysozoa</taxon>
        <taxon>Arthropoda</taxon>
        <taxon>Hexapoda</taxon>
        <taxon>Insecta</taxon>
        <taxon>Pterygota</taxon>
        <taxon>Neoptera</taxon>
        <taxon>Endopterygota</taxon>
        <taxon>Lepidoptera</taxon>
        <taxon>Glossata</taxon>
        <taxon>Ditrysia</taxon>
        <taxon>Tineoidea</taxon>
        <taxon>Psychidae</taxon>
        <taxon>Oiketicinae</taxon>
        <taxon>Eumeta</taxon>
    </lineage>
</organism>
<keyword evidence="2" id="KW-1185">Reference proteome</keyword>
<accession>A0A4C2AC57</accession>
<reference evidence="1 2" key="1">
    <citation type="journal article" date="2019" name="Commun. Biol.">
        <title>The bagworm genome reveals a unique fibroin gene that provides high tensile strength.</title>
        <authorList>
            <person name="Kono N."/>
            <person name="Nakamura H."/>
            <person name="Ohtoshi R."/>
            <person name="Tomita M."/>
            <person name="Numata K."/>
            <person name="Arakawa K."/>
        </authorList>
    </citation>
    <scope>NUCLEOTIDE SEQUENCE [LARGE SCALE GENOMIC DNA]</scope>
</reference>
<evidence type="ECO:0000313" key="1">
    <source>
        <dbReference type="EMBL" id="GBP97708.1"/>
    </source>
</evidence>
<dbReference type="OrthoDB" id="7339153at2759"/>
<protein>
    <submittedName>
        <fullName evidence="1">Uncharacterized protein</fullName>
    </submittedName>
</protein>